<dbReference type="AlphaFoldDB" id="A0A3L8RPC2"/>
<dbReference type="EMBL" id="QYCY01000001">
    <property type="protein sequence ID" value="RLV81685.1"/>
    <property type="molecule type" value="Genomic_DNA"/>
</dbReference>
<protein>
    <recommendedName>
        <fullName evidence="3">Helix-turn-helix domain-containing protein</fullName>
    </recommendedName>
</protein>
<evidence type="ECO:0000313" key="2">
    <source>
        <dbReference type="Proteomes" id="UP000281594"/>
    </source>
</evidence>
<dbReference type="Proteomes" id="UP000281594">
    <property type="component" value="Unassembled WGS sequence"/>
</dbReference>
<name>A0A3L8RPC2_STRRN</name>
<evidence type="ECO:0000313" key="1">
    <source>
        <dbReference type="EMBL" id="RLV81685.1"/>
    </source>
</evidence>
<comment type="caution">
    <text evidence="1">The sequence shown here is derived from an EMBL/GenBank/DDBJ whole genome shotgun (WGS) entry which is preliminary data.</text>
</comment>
<organism evidence="1 2">
    <name type="scientific">Streptomyces rapamycinicus (strain ATCC 29253 / DSM 41530 / NRRL 5491 / AYB-994)</name>
    <name type="common">Streptomyces hygroscopicus (strain ATCC 29253)</name>
    <dbReference type="NCBI Taxonomy" id="1343740"/>
    <lineage>
        <taxon>Bacteria</taxon>
        <taxon>Bacillati</taxon>
        <taxon>Actinomycetota</taxon>
        <taxon>Actinomycetes</taxon>
        <taxon>Kitasatosporales</taxon>
        <taxon>Streptomycetaceae</taxon>
        <taxon>Streptomyces</taxon>
        <taxon>Streptomyces violaceusniger group</taxon>
    </lineage>
</organism>
<accession>A0A3L8RPC2</accession>
<evidence type="ECO:0008006" key="3">
    <source>
        <dbReference type="Google" id="ProtNLM"/>
    </source>
</evidence>
<dbReference type="RefSeq" id="WP_148717829.1">
    <property type="nucleotide sequence ID" value="NC_022785.1"/>
</dbReference>
<sequence>MADVFDQIEWNVQKIFDGEPVCVHVGNAMECELKRHPSYPKFHTEAVRAGVQPASSSRLWESLIAMGRLSDLDGDCTWRLVILDCIIPSLRSVSARVSRDFRVDCEEIRSDMVATALEAWKDTATGVAPRNVRDRMVKAAFDAAFRQGKATSSERPMDDIEALSWQEPTAQDCKPRASSIIDVDDIRDADVAEQIRGERAGAMLQRWGCFDAVHSFHDEIRSGHRSGSAGQAVKTSRSRSLISNPNLYYYSSDLYPRHIGLSEAAGVMGIAESAAHRLIRTGQFPLPVARVGRSYKVSVRALMHFKDIPDAIIHVDDVENGALHARDAVP</sequence>
<proteinExistence type="predicted"/>
<reference evidence="1 2" key="1">
    <citation type="journal article" date="2018" name="J. Biol. Chem.">
        <title>Discovery of the actinoplanic acid pathway in Streptomyces rapamycinicus reveals a genetically conserved synergism with rapamycin.</title>
        <authorList>
            <person name="Mrak P."/>
            <person name="Krastel P."/>
            <person name="Pivk Lukancic P."/>
            <person name="Tao J."/>
            <person name="Pistorius D."/>
            <person name="Moore C.M."/>
        </authorList>
    </citation>
    <scope>NUCLEOTIDE SEQUENCE [LARGE SCALE GENOMIC DNA]</scope>
    <source>
        <strain evidence="1 2">NRRL 5491</strain>
    </source>
</reference>
<gene>
    <name evidence="1" type="ORF">D3C57_124910</name>
</gene>